<accession>A0A318QX93</accession>
<evidence type="ECO:0000313" key="2">
    <source>
        <dbReference type="Proteomes" id="UP000247417"/>
    </source>
</evidence>
<evidence type="ECO:0000313" key="1">
    <source>
        <dbReference type="EMBL" id="PYD82684.1"/>
    </source>
</evidence>
<protein>
    <submittedName>
        <fullName evidence="1">Uncharacterized protein</fullName>
    </submittedName>
</protein>
<dbReference type="Proteomes" id="UP000247417">
    <property type="component" value="Unassembled WGS sequence"/>
</dbReference>
<proteinExistence type="predicted"/>
<dbReference type="EMBL" id="NKTX01000005">
    <property type="protein sequence ID" value="PYD82684.1"/>
    <property type="molecule type" value="Genomic_DNA"/>
</dbReference>
<comment type="caution">
    <text evidence="1">The sequence shown here is derived from an EMBL/GenBank/DDBJ whole genome shotgun (WGS) entry which is preliminary data.</text>
</comment>
<dbReference type="AlphaFoldDB" id="A0A318QX93"/>
<organism evidence="1 2">
    <name type="scientific">Komagataeibacter oboediens</name>
    <dbReference type="NCBI Taxonomy" id="65958"/>
    <lineage>
        <taxon>Bacteria</taxon>
        <taxon>Pseudomonadati</taxon>
        <taxon>Pseudomonadota</taxon>
        <taxon>Alphaproteobacteria</taxon>
        <taxon>Acetobacterales</taxon>
        <taxon>Acetobacteraceae</taxon>
        <taxon>Komagataeibacter</taxon>
    </lineage>
</organism>
<name>A0A318QX93_9PROT</name>
<reference evidence="1 2" key="1">
    <citation type="submission" date="2017-07" db="EMBL/GenBank/DDBJ databases">
        <title>A draft genome sequence of Komagataeibacter oboediens LMG 18849.</title>
        <authorList>
            <person name="Skraban J."/>
            <person name="Cleenwerck I."/>
            <person name="Vandamme P."/>
            <person name="Trcek J."/>
        </authorList>
    </citation>
    <scope>NUCLEOTIDE SEQUENCE [LARGE SCALE GENOMIC DNA]</scope>
    <source>
        <strain evidence="1 2">LMG 18849</strain>
    </source>
</reference>
<sequence>MVAVGKRPALCQDENGRTQDRAVFIVPWRNEPIFCHEACACMATSTAVGPQYPGYTQSGLPELRLHILEEAVRFLARQAVAWRGVSHDGAGWGGKA</sequence>
<gene>
    <name evidence="1" type="ORF">CFR80_04530</name>
</gene>